<dbReference type="AlphaFoldDB" id="A0A3R5WK98"/>
<comment type="caution">
    <text evidence="1">The sequence shown here is derived from an EMBL/GenBank/DDBJ whole genome shotgun (WGS) entry which is preliminary data.</text>
</comment>
<dbReference type="GO" id="GO:0016787">
    <property type="term" value="F:hydrolase activity"/>
    <property type="evidence" value="ECO:0007669"/>
    <property type="project" value="UniProtKB-KW"/>
</dbReference>
<dbReference type="SUPFAM" id="SSF53474">
    <property type="entry name" value="alpha/beta-Hydrolases"/>
    <property type="match status" value="1"/>
</dbReference>
<evidence type="ECO:0000313" key="3">
    <source>
        <dbReference type="Proteomes" id="UP000283295"/>
    </source>
</evidence>
<dbReference type="OrthoDB" id="1908495at2"/>
<name>A0A3R5WK98_9FIRM</name>
<evidence type="ECO:0000313" key="1">
    <source>
        <dbReference type="EMBL" id="RGS43173.1"/>
    </source>
</evidence>
<gene>
    <name evidence="1" type="ORF">DWX94_05460</name>
    <name evidence="2" type="ORF">DWX94_05645</name>
</gene>
<protein>
    <submittedName>
        <fullName evidence="1">Alpha/beta hydrolase</fullName>
    </submittedName>
</protein>
<dbReference type="EMBL" id="QRVK01000009">
    <property type="protein sequence ID" value="RGS43202.1"/>
    <property type="molecule type" value="Genomic_DNA"/>
</dbReference>
<evidence type="ECO:0000313" key="2">
    <source>
        <dbReference type="EMBL" id="RGS43202.1"/>
    </source>
</evidence>
<proteinExistence type="predicted"/>
<dbReference type="Proteomes" id="UP000283295">
    <property type="component" value="Unassembled WGS sequence"/>
</dbReference>
<organism evidence="1 3">
    <name type="scientific">Coprococcus eutactus</name>
    <dbReference type="NCBI Taxonomy" id="33043"/>
    <lineage>
        <taxon>Bacteria</taxon>
        <taxon>Bacillati</taxon>
        <taxon>Bacillota</taxon>
        <taxon>Clostridia</taxon>
        <taxon>Lachnospirales</taxon>
        <taxon>Lachnospiraceae</taxon>
        <taxon>Coprococcus</taxon>
    </lineage>
</organism>
<sequence length="177" mass="20032">MGKKICVVFPGIGYHSDKPLLYYGKKYMSENGYEIVDLKYGKLPHGLENAFAAGWDVAIPELDSIEWREAEDIVFMSKSIGTVIAARYAAEKDLDVRHIYFTPLAMTLKYADGHGIAFHGTADPLADTDEITKLCAAKNIPLYRYKGGNHSIETKDILWNIRTQEDIAEKYIDYLNF</sequence>
<accession>A0A3R5WK98</accession>
<reference evidence="1 3" key="1">
    <citation type="submission" date="2018-08" db="EMBL/GenBank/DDBJ databases">
        <title>A genome reference for cultivated species of the human gut microbiota.</title>
        <authorList>
            <person name="Zou Y."/>
            <person name="Xue W."/>
            <person name="Luo G."/>
        </authorList>
    </citation>
    <scope>NUCLEOTIDE SEQUENCE [LARGE SCALE GENOMIC DNA]</scope>
    <source>
        <strain evidence="1 3">AF22-21</strain>
    </source>
</reference>
<dbReference type="InterPro" id="IPR029058">
    <property type="entry name" value="AB_hydrolase_fold"/>
</dbReference>
<dbReference type="Gene3D" id="3.40.50.1820">
    <property type="entry name" value="alpha/beta hydrolase"/>
    <property type="match status" value="1"/>
</dbReference>
<dbReference type="EMBL" id="QRVK01000009">
    <property type="protein sequence ID" value="RGS43173.1"/>
    <property type="molecule type" value="Genomic_DNA"/>
</dbReference>
<keyword evidence="1" id="KW-0378">Hydrolase</keyword>